<dbReference type="InterPro" id="IPR036388">
    <property type="entry name" value="WH-like_DNA-bd_sf"/>
</dbReference>
<keyword evidence="2" id="KW-0805">Transcription regulation</keyword>
<dbReference type="Gene3D" id="3.40.190.290">
    <property type="match status" value="1"/>
</dbReference>
<dbReference type="InterPro" id="IPR000847">
    <property type="entry name" value="LysR_HTH_N"/>
</dbReference>
<accession>A0A6C1B893</accession>
<dbReference type="InterPro" id="IPR036390">
    <property type="entry name" value="WH_DNA-bd_sf"/>
</dbReference>
<dbReference type="EMBL" id="CP048836">
    <property type="protein sequence ID" value="QID18464.1"/>
    <property type="molecule type" value="Genomic_DNA"/>
</dbReference>
<evidence type="ECO:0000256" key="2">
    <source>
        <dbReference type="ARBA" id="ARBA00023015"/>
    </source>
</evidence>
<dbReference type="CDD" id="cd08420">
    <property type="entry name" value="PBP2_CysL_like"/>
    <property type="match status" value="1"/>
</dbReference>
<dbReference type="Pfam" id="PF00126">
    <property type="entry name" value="HTH_1"/>
    <property type="match status" value="1"/>
</dbReference>
<dbReference type="GO" id="GO:0000976">
    <property type="term" value="F:transcription cis-regulatory region binding"/>
    <property type="evidence" value="ECO:0007669"/>
    <property type="project" value="TreeGrafter"/>
</dbReference>
<protein>
    <submittedName>
        <fullName evidence="6">LysR family transcriptional regulator</fullName>
    </submittedName>
</protein>
<keyword evidence="3" id="KW-0238">DNA-binding</keyword>
<evidence type="ECO:0000313" key="6">
    <source>
        <dbReference type="EMBL" id="QID18464.1"/>
    </source>
</evidence>
<dbReference type="PRINTS" id="PR00039">
    <property type="entry name" value="HTHLYSR"/>
</dbReference>
<sequence length="299" mass="32044">MKITLRQMEVFAAIARHGQVTRAADEVALTQAAASMALADLERQLDVRLFDRVGRRLHLSQIGRALLPQVLGVLDRAREIESLGVGVDAAPSLALGASMTIGNYLLPPLLAELRRRHPAAEVRLGIHNSATIEADLLAFRIDLGFVEGGVISPRLRAVPWRQDKLCVFAAPDHPLAATGTLDPGAARTAEWVLREPGSGTRAVFERAFAGLSAVPRVVLEFAQPEAIRQAVRAGAGLGCLPEVTLADAFEGGWLVPLATPFFDLTRVLKVVRHQDKYLSAGLRTMLGLCGIEPAEGVPG</sequence>
<dbReference type="GO" id="GO:0003700">
    <property type="term" value="F:DNA-binding transcription factor activity"/>
    <property type="evidence" value="ECO:0007669"/>
    <property type="project" value="InterPro"/>
</dbReference>
<feature type="domain" description="HTH lysR-type" evidence="5">
    <location>
        <begin position="3"/>
        <end position="60"/>
    </location>
</feature>
<dbReference type="InterPro" id="IPR005119">
    <property type="entry name" value="LysR_subst-bd"/>
</dbReference>
<reference evidence="6 7" key="1">
    <citation type="submission" date="2020-02" db="EMBL/GenBank/DDBJ databases">
        <title>Nitrogenibacter mangrovi gen. nov., sp. nov. isolated from mangrove sediment, a denitrifying betaproteobacterium.</title>
        <authorList>
            <person name="Liao H."/>
            <person name="Tian Y."/>
        </authorList>
    </citation>
    <scope>NUCLEOTIDE SEQUENCE [LARGE SCALE GENOMIC DNA]</scope>
    <source>
        <strain evidence="6 7">M9-3-2</strain>
    </source>
</reference>
<dbReference type="PROSITE" id="PS50931">
    <property type="entry name" value="HTH_LYSR"/>
    <property type="match status" value="1"/>
</dbReference>
<evidence type="ECO:0000259" key="5">
    <source>
        <dbReference type="PROSITE" id="PS50931"/>
    </source>
</evidence>
<dbReference type="SUPFAM" id="SSF46785">
    <property type="entry name" value="Winged helix' DNA-binding domain"/>
    <property type="match status" value="1"/>
</dbReference>
<evidence type="ECO:0000256" key="3">
    <source>
        <dbReference type="ARBA" id="ARBA00023125"/>
    </source>
</evidence>
<dbReference type="SUPFAM" id="SSF53850">
    <property type="entry name" value="Periplasmic binding protein-like II"/>
    <property type="match status" value="1"/>
</dbReference>
<evidence type="ECO:0000313" key="7">
    <source>
        <dbReference type="Proteomes" id="UP000501991"/>
    </source>
</evidence>
<keyword evidence="4" id="KW-0804">Transcription</keyword>
<evidence type="ECO:0000256" key="4">
    <source>
        <dbReference type="ARBA" id="ARBA00023163"/>
    </source>
</evidence>
<dbReference type="PANTHER" id="PTHR30126">
    <property type="entry name" value="HTH-TYPE TRANSCRIPTIONAL REGULATOR"/>
    <property type="match status" value="1"/>
</dbReference>
<dbReference type="AlphaFoldDB" id="A0A6C1B893"/>
<comment type="similarity">
    <text evidence="1">Belongs to the LysR transcriptional regulatory family.</text>
</comment>
<dbReference type="Gene3D" id="1.10.10.10">
    <property type="entry name" value="Winged helix-like DNA-binding domain superfamily/Winged helix DNA-binding domain"/>
    <property type="match status" value="1"/>
</dbReference>
<dbReference type="Proteomes" id="UP000501991">
    <property type="component" value="Chromosome"/>
</dbReference>
<keyword evidence="7" id="KW-1185">Reference proteome</keyword>
<proteinExistence type="inferred from homology"/>
<evidence type="ECO:0000256" key="1">
    <source>
        <dbReference type="ARBA" id="ARBA00009437"/>
    </source>
</evidence>
<dbReference type="FunFam" id="1.10.10.10:FF:000001">
    <property type="entry name" value="LysR family transcriptional regulator"/>
    <property type="match status" value="1"/>
</dbReference>
<dbReference type="KEGG" id="azq:G3580_12985"/>
<dbReference type="RefSeq" id="WP_173766144.1">
    <property type="nucleotide sequence ID" value="NZ_CP048836.1"/>
</dbReference>
<dbReference type="Pfam" id="PF03466">
    <property type="entry name" value="LysR_substrate"/>
    <property type="match status" value="1"/>
</dbReference>
<organism evidence="6 7">
    <name type="scientific">Nitrogeniibacter mangrovi</name>
    <dbReference type="NCBI Taxonomy" id="2016596"/>
    <lineage>
        <taxon>Bacteria</taxon>
        <taxon>Pseudomonadati</taxon>
        <taxon>Pseudomonadota</taxon>
        <taxon>Betaproteobacteria</taxon>
        <taxon>Rhodocyclales</taxon>
        <taxon>Zoogloeaceae</taxon>
        <taxon>Nitrogeniibacter</taxon>
    </lineage>
</organism>
<name>A0A6C1B893_9RHOO</name>
<dbReference type="PANTHER" id="PTHR30126:SF94">
    <property type="entry name" value="LYSR FAMILY TRANSCRIPTIONAL REGULATOR"/>
    <property type="match status" value="1"/>
</dbReference>
<gene>
    <name evidence="6" type="ORF">G3580_12985</name>
</gene>